<dbReference type="RefSeq" id="WP_250917965.1">
    <property type="nucleotide sequence ID" value="NZ_JAMQAW010000004.1"/>
</dbReference>
<dbReference type="Gene3D" id="1.10.405.10">
    <property type="entry name" value="Guanine Nucleotide Dissociation Inhibitor, domain 1"/>
    <property type="match status" value="1"/>
</dbReference>
<accession>A0ABT0UG39</accession>
<comment type="cofactor">
    <cofactor evidence="1">
        <name>FAD</name>
        <dbReference type="ChEBI" id="CHEBI:57692"/>
    </cofactor>
</comment>
<keyword evidence="6" id="KW-1185">Reference proteome</keyword>
<name>A0ABT0UG39_9ACTN</name>
<dbReference type="SUPFAM" id="SSF51905">
    <property type="entry name" value="FAD/NAD(P)-binding domain"/>
    <property type="match status" value="1"/>
</dbReference>
<dbReference type="PRINTS" id="PR00757">
    <property type="entry name" value="AMINEOXDASEF"/>
</dbReference>
<evidence type="ECO:0000313" key="5">
    <source>
        <dbReference type="EMBL" id="MCM2387597.1"/>
    </source>
</evidence>
<evidence type="ECO:0000256" key="1">
    <source>
        <dbReference type="ARBA" id="ARBA00001974"/>
    </source>
</evidence>
<protein>
    <submittedName>
        <fullName evidence="5">FAD-dependent oxidoreductase</fullName>
    </submittedName>
</protein>
<comment type="similarity">
    <text evidence="2">Belongs to the flavin monoamine oxidase family.</text>
</comment>
<evidence type="ECO:0000256" key="3">
    <source>
        <dbReference type="ARBA" id="ARBA00023002"/>
    </source>
</evidence>
<evidence type="ECO:0000313" key="6">
    <source>
        <dbReference type="Proteomes" id="UP001431429"/>
    </source>
</evidence>
<dbReference type="InterPro" id="IPR001613">
    <property type="entry name" value="Flavin_amine_oxidase"/>
</dbReference>
<dbReference type="PANTHER" id="PTHR43563:SF1">
    <property type="entry name" value="AMINE OXIDASE [FLAVIN-CONTAINING] B"/>
    <property type="match status" value="1"/>
</dbReference>
<dbReference type="InterPro" id="IPR036188">
    <property type="entry name" value="FAD/NAD-bd_sf"/>
</dbReference>
<organism evidence="5 6">
    <name type="scientific">Streptomyces albipurpureus</name>
    <dbReference type="NCBI Taxonomy" id="2897419"/>
    <lineage>
        <taxon>Bacteria</taxon>
        <taxon>Bacillati</taxon>
        <taxon>Actinomycetota</taxon>
        <taxon>Actinomycetes</taxon>
        <taxon>Kitasatosporales</taxon>
        <taxon>Streptomycetaceae</taxon>
        <taxon>Streptomyces</taxon>
    </lineage>
</organism>
<gene>
    <name evidence="5" type="ORF">NBG84_04600</name>
</gene>
<dbReference type="Pfam" id="PF01593">
    <property type="entry name" value="Amino_oxidase"/>
    <property type="match status" value="1"/>
</dbReference>
<feature type="domain" description="Amine oxidase" evidence="4">
    <location>
        <begin position="13"/>
        <end position="444"/>
    </location>
</feature>
<dbReference type="Proteomes" id="UP001431429">
    <property type="component" value="Unassembled WGS sequence"/>
</dbReference>
<reference evidence="5" key="1">
    <citation type="submission" date="2022-06" db="EMBL/GenBank/DDBJ databases">
        <title>Genome public.</title>
        <authorList>
            <person name="Sun Q."/>
        </authorList>
    </citation>
    <scope>NUCLEOTIDE SEQUENCE</scope>
    <source>
        <strain evidence="5">CWNU-1</strain>
    </source>
</reference>
<dbReference type="InterPro" id="IPR050703">
    <property type="entry name" value="Flavin_MAO"/>
</dbReference>
<sequence>MERFDVAVVGAGLAGLTSAVDLVAQGHRVVVLEARGRVGGRTTGQLMSDGRTIEMGGQWVGPTQDKVLELCEAYGLKTYPQHTAGEDLFVWGGEVSRYGAGESRVSAKSRPEVARMMAELEAMAATLDLEQPWMAARAREWDAMTLQSWLDGASDNAEAQAFWRIVAPAVFAAEAQEISLLHFLFYIASGGMFDILLGREGGAQERRVVGGSHLISEALAHSLGQVVRLSSPVHAIEHTADGAVVRYEGGAVSARRVVVALPPTLAGRLRYAPAMPALRDQFTQQVPMGSVIKVNVAYDRPFWREAGLSGYASSPEHPLSVAIDNTPHGSERGVLAGFVEGVHARRLTTLTREERRAVALECLVAYFGPQAAEPLEYFEKDWSSEEYSGGGYGGRLGTGVWTAFGPQLREPVGVIHWAGTETAAVWNGYMDGAVRSGHRVAEEIHTALSATPAH</sequence>
<dbReference type="Gene3D" id="3.50.50.60">
    <property type="entry name" value="FAD/NAD(P)-binding domain"/>
    <property type="match status" value="1"/>
</dbReference>
<dbReference type="EMBL" id="JAMQAW010000004">
    <property type="protein sequence ID" value="MCM2387597.1"/>
    <property type="molecule type" value="Genomic_DNA"/>
</dbReference>
<keyword evidence="3" id="KW-0560">Oxidoreductase</keyword>
<comment type="caution">
    <text evidence="5">The sequence shown here is derived from an EMBL/GenBank/DDBJ whole genome shotgun (WGS) entry which is preliminary data.</text>
</comment>
<proteinExistence type="inferred from homology"/>
<dbReference type="SUPFAM" id="SSF54373">
    <property type="entry name" value="FAD-linked reductases, C-terminal domain"/>
    <property type="match status" value="1"/>
</dbReference>
<dbReference type="Gene3D" id="3.90.660.10">
    <property type="match status" value="1"/>
</dbReference>
<dbReference type="InterPro" id="IPR002937">
    <property type="entry name" value="Amino_oxidase"/>
</dbReference>
<dbReference type="PANTHER" id="PTHR43563">
    <property type="entry name" value="AMINE OXIDASE"/>
    <property type="match status" value="1"/>
</dbReference>
<evidence type="ECO:0000259" key="4">
    <source>
        <dbReference type="Pfam" id="PF01593"/>
    </source>
</evidence>
<evidence type="ECO:0000256" key="2">
    <source>
        <dbReference type="ARBA" id="ARBA00005995"/>
    </source>
</evidence>